<proteinExistence type="predicted"/>
<dbReference type="KEGG" id="cqu:CpipJ_CPIJ016153"/>
<sequence length="77" mass="8718">MSFKRSREDLTKSDSEDEPLVYSTVDVGRTDGDSDSQWAAWNRKKTCDASSVIVLPTTPKETQSFNIRLSAHMVHTR</sequence>
<evidence type="ECO:0000313" key="3">
    <source>
        <dbReference type="Proteomes" id="UP000002320"/>
    </source>
</evidence>
<evidence type="ECO:0000313" key="2">
    <source>
        <dbReference type="EnsemblMetazoa" id="CPIJ016153-PA"/>
    </source>
</evidence>
<gene>
    <name evidence="2" type="primary">6050399</name>
    <name evidence="1" type="ORF">CpipJ_CPIJ016153</name>
</gene>
<accession>B0XBJ3</accession>
<reference evidence="1" key="1">
    <citation type="submission" date="2007-03" db="EMBL/GenBank/DDBJ databases">
        <title>Annotation of Culex pipiens quinquefasciatus.</title>
        <authorList>
            <consortium name="The Broad Institute Genome Sequencing Platform"/>
            <person name="Atkinson P.W."/>
            <person name="Hemingway J."/>
            <person name="Christensen B.M."/>
            <person name="Higgs S."/>
            <person name="Kodira C."/>
            <person name="Hannick L."/>
            <person name="Megy K."/>
            <person name="O'Leary S."/>
            <person name="Pearson M."/>
            <person name="Haas B.J."/>
            <person name="Mauceli E."/>
            <person name="Wortman J.R."/>
            <person name="Lee N.H."/>
            <person name="Guigo R."/>
            <person name="Stanke M."/>
            <person name="Alvarado L."/>
            <person name="Amedeo P."/>
            <person name="Antoine C.H."/>
            <person name="Arensburger P."/>
            <person name="Bidwell S.L."/>
            <person name="Crawford M."/>
            <person name="Camaro F."/>
            <person name="Devon K."/>
            <person name="Engels R."/>
            <person name="Hammond M."/>
            <person name="Howarth C."/>
            <person name="Koehrsen M."/>
            <person name="Lawson D."/>
            <person name="Montgomery P."/>
            <person name="Nene V."/>
            <person name="Nusbaum C."/>
            <person name="Puiu D."/>
            <person name="Romero-Severson J."/>
            <person name="Severson D.W."/>
            <person name="Shumway M."/>
            <person name="Sisk P."/>
            <person name="Stolte C."/>
            <person name="Zeng Q."/>
            <person name="Eisenstadt E."/>
            <person name="Fraser-Liggett C."/>
            <person name="Strausberg R."/>
            <person name="Galagan J."/>
            <person name="Birren B."/>
            <person name="Collins F.H."/>
        </authorList>
    </citation>
    <scope>NUCLEOTIDE SEQUENCE [LARGE SCALE GENOMIC DNA]</scope>
    <source>
        <strain evidence="1">JHB</strain>
    </source>
</reference>
<dbReference type="Proteomes" id="UP000002320">
    <property type="component" value="Unassembled WGS sequence"/>
</dbReference>
<dbReference type="EMBL" id="DS232638">
    <property type="protein sequence ID" value="EDS44305.1"/>
    <property type="molecule type" value="Genomic_DNA"/>
</dbReference>
<dbReference type="EnsemblMetazoa" id="CPIJ016153-RA">
    <property type="protein sequence ID" value="CPIJ016153-PA"/>
    <property type="gene ID" value="CPIJ016153"/>
</dbReference>
<evidence type="ECO:0000313" key="1">
    <source>
        <dbReference type="EMBL" id="EDS44305.1"/>
    </source>
</evidence>
<dbReference type="HOGENOM" id="CLU_2640559_0_0_1"/>
<protein>
    <submittedName>
        <fullName evidence="1 2">Uncharacterized protein</fullName>
    </submittedName>
</protein>
<dbReference type="InParanoid" id="B0XBJ3"/>
<name>B0XBJ3_CULQU</name>
<keyword evidence="3" id="KW-1185">Reference proteome</keyword>
<reference evidence="2" key="2">
    <citation type="submission" date="2020-05" db="UniProtKB">
        <authorList>
            <consortium name="EnsemblMetazoa"/>
        </authorList>
    </citation>
    <scope>IDENTIFICATION</scope>
    <source>
        <strain evidence="2">JHB</strain>
    </source>
</reference>
<dbReference type="AlphaFoldDB" id="B0XBJ3"/>
<organism>
    <name type="scientific">Culex quinquefasciatus</name>
    <name type="common">Southern house mosquito</name>
    <name type="synonym">Culex pungens</name>
    <dbReference type="NCBI Taxonomy" id="7176"/>
    <lineage>
        <taxon>Eukaryota</taxon>
        <taxon>Metazoa</taxon>
        <taxon>Ecdysozoa</taxon>
        <taxon>Arthropoda</taxon>
        <taxon>Hexapoda</taxon>
        <taxon>Insecta</taxon>
        <taxon>Pterygota</taxon>
        <taxon>Neoptera</taxon>
        <taxon>Endopterygota</taxon>
        <taxon>Diptera</taxon>
        <taxon>Nematocera</taxon>
        <taxon>Culicoidea</taxon>
        <taxon>Culicidae</taxon>
        <taxon>Culicinae</taxon>
        <taxon>Culicini</taxon>
        <taxon>Culex</taxon>
        <taxon>Culex</taxon>
    </lineage>
</organism>
<dbReference type="VEuPathDB" id="VectorBase:CPIJ016153"/>